<name>A0A8S9Z055_9TREM</name>
<keyword evidence="2 10" id="KW-0645">Protease</keyword>
<comment type="similarity">
    <text evidence="1 10">Belongs to the peptidase M8 family.</text>
</comment>
<evidence type="ECO:0000313" key="12">
    <source>
        <dbReference type="Proteomes" id="UP000822476"/>
    </source>
</evidence>
<dbReference type="Gene3D" id="3.90.132.10">
    <property type="entry name" value="Leishmanolysin , domain 2"/>
    <property type="match status" value="1"/>
</dbReference>
<feature type="binding site" evidence="9">
    <location>
        <position position="237"/>
    </location>
    <ligand>
        <name>Zn(2+)</name>
        <dbReference type="ChEBI" id="CHEBI:29105"/>
        <note>catalytic</note>
    </ligand>
</feature>
<dbReference type="GO" id="GO:0005737">
    <property type="term" value="C:cytoplasm"/>
    <property type="evidence" value="ECO:0007669"/>
    <property type="project" value="TreeGrafter"/>
</dbReference>
<evidence type="ECO:0000256" key="1">
    <source>
        <dbReference type="ARBA" id="ARBA00005860"/>
    </source>
</evidence>
<accession>A0A8S9Z055</accession>
<gene>
    <name evidence="11" type="ORF">EG68_01871</name>
</gene>
<feature type="active site" evidence="8">
    <location>
        <position position="234"/>
    </location>
</feature>
<reference evidence="11" key="1">
    <citation type="submission" date="2019-07" db="EMBL/GenBank/DDBJ databases">
        <title>Annotation for the trematode Paragonimus miyazaki's.</title>
        <authorList>
            <person name="Choi Y.-J."/>
        </authorList>
    </citation>
    <scope>NUCLEOTIDE SEQUENCE</scope>
    <source>
        <strain evidence="11">Japan</strain>
    </source>
</reference>
<dbReference type="EMBL" id="JTDE01000614">
    <property type="protein sequence ID" value="KAF7260775.1"/>
    <property type="molecule type" value="Genomic_DNA"/>
</dbReference>
<dbReference type="GO" id="GO:0006508">
    <property type="term" value="P:proteolysis"/>
    <property type="evidence" value="ECO:0007669"/>
    <property type="project" value="UniProtKB-KW"/>
</dbReference>
<evidence type="ECO:0000256" key="7">
    <source>
        <dbReference type="ARBA" id="ARBA00039717"/>
    </source>
</evidence>
<evidence type="ECO:0000256" key="6">
    <source>
        <dbReference type="ARBA" id="ARBA00023049"/>
    </source>
</evidence>
<keyword evidence="4 10" id="KW-0378">Hydrolase</keyword>
<dbReference type="GO" id="GO:0046872">
    <property type="term" value="F:metal ion binding"/>
    <property type="evidence" value="ECO:0007669"/>
    <property type="project" value="UniProtKB-KW"/>
</dbReference>
<dbReference type="GO" id="GO:0007155">
    <property type="term" value="P:cell adhesion"/>
    <property type="evidence" value="ECO:0007669"/>
    <property type="project" value="InterPro"/>
</dbReference>
<feature type="binding site" evidence="9">
    <location>
        <position position="340"/>
    </location>
    <ligand>
        <name>Zn(2+)</name>
        <dbReference type="ChEBI" id="CHEBI:29105"/>
        <note>catalytic</note>
    </ligand>
</feature>
<dbReference type="GO" id="GO:0004222">
    <property type="term" value="F:metalloendopeptidase activity"/>
    <property type="evidence" value="ECO:0007669"/>
    <property type="project" value="UniProtKB-UniRule"/>
</dbReference>
<dbReference type="AlphaFoldDB" id="A0A8S9Z055"/>
<feature type="binding site" evidence="9">
    <location>
        <position position="233"/>
    </location>
    <ligand>
        <name>Zn(2+)</name>
        <dbReference type="ChEBI" id="CHEBI:29105"/>
        <note>catalytic</note>
    </ligand>
</feature>
<keyword evidence="5 9" id="KW-0862">Zinc</keyword>
<comment type="cofactor">
    <cofactor evidence="9 10">
        <name>Zn(2+)</name>
        <dbReference type="ChEBI" id="CHEBI:29105"/>
    </cofactor>
    <text evidence="9 10">Binds 1 zinc ion per subunit.</text>
</comment>
<dbReference type="Gene3D" id="3.10.170.20">
    <property type="match status" value="1"/>
</dbReference>
<keyword evidence="3 9" id="KW-0479">Metal-binding</keyword>
<proteinExistence type="inferred from homology"/>
<dbReference type="InterPro" id="IPR001577">
    <property type="entry name" value="Peptidase_M8"/>
</dbReference>
<comment type="caution">
    <text evidence="11">The sequence shown here is derived from an EMBL/GenBank/DDBJ whole genome shotgun (WGS) entry which is preliminary data.</text>
</comment>
<dbReference type="Pfam" id="PF01457">
    <property type="entry name" value="Peptidase_M8"/>
    <property type="match status" value="1"/>
</dbReference>
<dbReference type="GO" id="GO:0016020">
    <property type="term" value="C:membrane"/>
    <property type="evidence" value="ECO:0007669"/>
    <property type="project" value="InterPro"/>
</dbReference>
<keyword evidence="12" id="KW-1185">Reference proteome</keyword>
<evidence type="ECO:0000256" key="2">
    <source>
        <dbReference type="ARBA" id="ARBA00022670"/>
    </source>
</evidence>
<dbReference type="SUPFAM" id="SSF55486">
    <property type="entry name" value="Metalloproteases ('zincins'), catalytic domain"/>
    <property type="match status" value="1"/>
</dbReference>
<sequence>MTFNTQCVLMLKYFVWGPFILSCGFTLALKNHKCWVPPNNTIRVAPNKYTISALKSAPENLRITMTYTERMKRLSSFSLLQKELLEPAVAFWSKTLRVKNPLSEPIFFGRTCVDDAEFVHADGQTYCSKGCKQQTLCNTEPIPEEYLSPCMEIRNGRRQIGSRPRSRPSTADILLIVDADANNMCKAGFLGFAMACQVDRVHNRPILGYVNLCSSAIVSDSGLNELAYSTFVHEIAHSLGFLPSLYAFLRDENGEPRTRRNPNTQLPDLGVDSNGLYIPDKTTLDTVDRTWKSAKGTFIQKIKVLKTPMLLETAREHFNCPTLDGVDLENQGSEFTAGAHFEKRLVMNELMSGSITGRSVVSKLTLAFFYDSGWYDVDMSQAEPLTWGRNLGCDFVLKSCYEYMEIQKRQNVTNSPWCNEVTSSTQCLPDKNAFGSCDLNKVRLNLEPQYQYFNKLENVPDDQLSHYGGTNAFADYCPMGVTAMPTMNSNITALIRSALITIQKPHGCPHDIQFCHKYICSDTEGLLLIFAGTYFKCPLHGGSIHIDTVNSYHHLTGNATCPQCYDVCQHCPHEQQVHGDSTNGKRLFPVAVAGCALTLLTMSIFLQLP</sequence>
<evidence type="ECO:0000256" key="8">
    <source>
        <dbReference type="PIRSR" id="PIRSR601577-1"/>
    </source>
</evidence>
<dbReference type="PANTHER" id="PTHR10942:SF0">
    <property type="entry name" value="LEISHMANOLYSIN-LIKE PEPTIDASE"/>
    <property type="match status" value="1"/>
</dbReference>
<evidence type="ECO:0000256" key="5">
    <source>
        <dbReference type="ARBA" id="ARBA00022833"/>
    </source>
</evidence>
<dbReference type="Gene3D" id="2.10.55.10">
    <property type="entry name" value="Leishmanolysin domain 3"/>
    <property type="match status" value="1"/>
</dbReference>
<evidence type="ECO:0000256" key="3">
    <source>
        <dbReference type="ARBA" id="ARBA00022723"/>
    </source>
</evidence>
<protein>
    <recommendedName>
        <fullName evidence="7 10">Leishmanolysin-like peptidase</fullName>
        <ecNumber evidence="10">3.4.24.-</ecNumber>
    </recommendedName>
</protein>
<dbReference type="Proteomes" id="UP000822476">
    <property type="component" value="Unassembled WGS sequence"/>
</dbReference>
<keyword evidence="6 9" id="KW-0482">Metalloprotease</keyword>
<evidence type="ECO:0000313" key="11">
    <source>
        <dbReference type="EMBL" id="KAF7260775.1"/>
    </source>
</evidence>
<dbReference type="OrthoDB" id="527990at2759"/>
<dbReference type="FunFam" id="3.90.132.10:FF:000001">
    <property type="entry name" value="leishmanolysin-like peptidase isoform X2"/>
    <property type="match status" value="1"/>
</dbReference>
<organism evidence="11 12">
    <name type="scientific">Paragonimus skrjabini miyazakii</name>
    <dbReference type="NCBI Taxonomy" id="59628"/>
    <lineage>
        <taxon>Eukaryota</taxon>
        <taxon>Metazoa</taxon>
        <taxon>Spiralia</taxon>
        <taxon>Lophotrochozoa</taxon>
        <taxon>Platyhelminthes</taxon>
        <taxon>Trematoda</taxon>
        <taxon>Digenea</taxon>
        <taxon>Plagiorchiida</taxon>
        <taxon>Troglotremata</taxon>
        <taxon>Troglotrematidae</taxon>
        <taxon>Paragonimus</taxon>
    </lineage>
</organism>
<evidence type="ECO:0000256" key="10">
    <source>
        <dbReference type="RuleBase" id="RU366077"/>
    </source>
</evidence>
<evidence type="ECO:0000256" key="9">
    <source>
        <dbReference type="PIRSR" id="PIRSR601577-2"/>
    </source>
</evidence>
<dbReference type="EC" id="3.4.24.-" evidence="10"/>
<evidence type="ECO:0000256" key="4">
    <source>
        <dbReference type="ARBA" id="ARBA00022801"/>
    </source>
</evidence>
<dbReference type="PANTHER" id="PTHR10942">
    <property type="entry name" value="LEISHMANOLYSIN-LIKE PEPTIDASE"/>
    <property type="match status" value="1"/>
</dbReference>